<sequence>MAGQRLLWLVCMPLALMLLLFNWTSYHSLTGGKSQGAAGNSACKPERPNWEQRPLNFLVPVDSATWPASCATSAASSAGAGAIQSPGGAELCTAVSAALVKIAKHRELVVVLAREEDASALSTFLGRAPKQVLVFSSDGSAAVAAAAASHEGVAVVPAPAAMREMAPLSLKYALYESVLRLGCSALFADVHVNWSDSPFGYLSRDTDLEAASVTDGFMRTGRVVSVDDAQMGWSRYAQSLAIAALSPRLFYATATAESANLMAFMRFRLHESKAGGGGAGGLGGLLHRASSEKEESEDYAFTDEAIGPAHDAKRSAGVTVRVMQPTCFGTGRGSVAVAPAPSDPNMDERAMVMGNSNAILSSRVFTARNQVLSKGCAKVDSPAEMPPARPLNYVVPASESEWPKRSACTAMGTEALCEVVSRIHLKREVIAAVSNKNIFHMLQLYVNGIKAANISNAMVVALDDATEAWLIGKNVHHYTKKLVSRTGSTDNHATSGLKFKILVDFLSIGCSVLLSDLDVM</sequence>
<evidence type="ECO:0000313" key="4">
    <source>
        <dbReference type="Proteomes" id="UP000037460"/>
    </source>
</evidence>
<organism evidence="3 4">
    <name type="scientific">Chrysochromulina tobinii</name>
    <dbReference type="NCBI Taxonomy" id="1460289"/>
    <lineage>
        <taxon>Eukaryota</taxon>
        <taxon>Haptista</taxon>
        <taxon>Haptophyta</taxon>
        <taxon>Prymnesiophyceae</taxon>
        <taxon>Prymnesiales</taxon>
        <taxon>Chrysochromulinaceae</taxon>
        <taxon>Chrysochromulina</taxon>
    </lineage>
</organism>
<evidence type="ECO:0000259" key="2">
    <source>
        <dbReference type="Pfam" id="PF03407"/>
    </source>
</evidence>
<dbReference type="GO" id="GO:0016757">
    <property type="term" value="F:glycosyltransferase activity"/>
    <property type="evidence" value="ECO:0007669"/>
    <property type="project" value="InterPro"/>
</dbReference>
<dbReference type="PANTHER" id="PTHR46581">
    <property type="entry name" value="ARABINOSYLTRANSFERASE RRA3"/>
    <property type="match status" value="1"/>
</dbReference>
<dbReference type="EMBL" id="JWZX01001808">
    <property type="protein sequence ID" value="KOO32294.1"/>
    <property type="molecule type" value="Genomic_DNA"/>
</dbReference>
<feature type="signal peptide" evidence="1">
    <location>
        <begin position="1"/>
        <end position="28"/>
    </location>
</feature>
<dbReference type="PANTHER" id="PTHR46581:SF3">
    <property type="entry name" value="ARABINOSYLTRANSFERASE RRA3"/>
    <property type="match status" value="1"/>
</dbReference>
<comment type="caution">
    <text evidence="3">The sequence shown here is derived from an EMBL/GenBank/DDBJ whole genome shotgun (WGS) entry which is preliminary data.</text>
</comment>
<proteinExistence type="predicted"/>
<dbReference type="AlphaFoldDB" id="A0A0M0K0F9"/>
<keyword evidence="4" id="KW-1185">Reference proteome</keyword>
<dbReference type="InterPro" id="IPR044290">
    <property type="entry name" value="RRA1/2/3"/>
</dbReference>
<gene>
    <name evidence="3" type="ORF">Ctob_011709</name>
</gene>
<feature type="domain" description="Nucleotide-diphospho-sugar transferase" evidence="2">
    <location>
        <begin position="169"/>
        <end position="329"/>
    </location>
</feature>
<accession>A0A0M0K0F9</accession>
<evidence type="ECO:0000256" key="1">
    <source>
        <dbReference type="SAM" id="SignalP"/>
    </source>
</evidence>
<keyword evidence="3" id="KW-0808">Transferase</keyword>
<keyword evidence="1" id="KW-0732">Signal</keyword>
<dbReference type="Pfam" id="PF03407">
    <property type="entry name" value="Nucleotid_trans"/>
    <property type="match status" value="2"/>
</dbReference>
<dbReference type="OrthoDB" id="498615at2759"/>
<protein>
    <submittedName>
        <fullName evidence="3">Glycosyltransferase family 77 protein</fullName>
    </submittedName>
</protein>
<feature type="chain" id="PRO_5005602349" evidence="1">
    <location>
        <begin position="29"/>
        <end position="520"/>
    </location>
</feature>
<reference evidence="4" key="1">
    <citation type="journal article" date="2015" name="PLoS Genet.">
        <title>Genome Sequence and Transcriptome Analyses of Chrysochromulina tobin: Metabolic Tools for Enhanced Algal Fitness in the Prominent Order Prymnesiales (Haptophyceae).</title>
        <authorList>
            <person name="Hovde B.T."/>
            <person name="Deodato C.R."/>
            <person name="Hunsperger H.M."/>
            <person name="Ryken S.A."/>
            <person name="Yost W."/>
            <person name="Jha R.K."/>
            <person name="Patterson J."/>
            <person name="Monnat R.J. Jr."/>
            <person name="Barlow S.B."/>
            <person name="Starkenburg S.R."/>
            <person name="Cattolico R.A."/>
        </authorList>
    </citation>
    <scope>NUCLEOTIDE SEQUENCE</scope>
    <source>
        <strain evidence="4">CCMP291</strain>
    </source>
</reference>
<evidence type="ECO:0000313" key="3">
    <source>
        <dbReference type="EMBL" id="KOO32294.1"/>
    </source>
</evidence>
<dbReference type="InterPro" id="IPR005069">
    <property type="entry name" value="Nucl-diP-sugar_transferase"/>
</dbReference>
<dbReference type="Proteomes" id="UP000037460">
    <property type="component" value="Unassembled WGS sequence"/>
</dbReference>
<feature type="domain" description="Nucleotide-diphospho-sugar transferase" evidence="2">
    <location>
        <begin position="454"/>
        <end position="520"/>
    </location>
</feature>
<name>A0A0M0K0F9_9EUKA</name>